<gene>
    <name evidence="2" type="ORF">BSTOLATCC_MIC9364</name>
</gene>
<evidence type="ECO:0000313" key="2">
    <source>
        <dbReference type="EMBL" id="CAG9313549.1"/>
    </source>
</evidence>
<evidence type="ECO:0000256" key="1">
    <source>
        <dbReference type="SAM" id="Phobius"/>
    </source>
</evidence>
<sequence>MSKDAIHEIDGIIRRTNKIYLGYLFFNLSSFYLLGSFWKTGLLKKSLVLVPTSLFFSGIFTWIHIEKTYKKEEKVFLLVGLDEKYDKIKKDNS</sequence>
<dbReference type="EMBL" id="CAJZBQ010000011">
    <property type="protein sequence ID" value="CAG9313549.1"/>
    <property type="molecule type" value="Genomic_DNA"/>
</dbReference>
<proteinExistence type="predicted"/>
<feature type="transmembrane region" description="Helical" evidence="1">
    <location>
        <begin position="46"/>
        <end position="65"/>
    </location>
</feature>
<keyword evidence="1" id="KW-0472">Membrane</keyword>
<accession>A0AAU9IDS1</accession>
<reference evidence="2" key="1">
    <citation type="submission" date="2021-09" db="EMBL/GenBank/DDBJ databases">
        <authorList>
            <consortium name="AG Swart"/>
            <person name="Singh M."/>
            <person name="Singh A."/>
            <person name="Seah K."/>
            <person name="Emmerich C."/>
        </authorList>
    </citation>
    <scope>NUCLEOTIDE SEQUENCE</scope>
    <source>
        <strain evidence="2">ATCC30299</strain>
    </source>
</reference>
<dbReference type="AlphaFoldDB" id="A0AAU9IDS1"/>
<keyword evidence="3" id="KW-1185">Reference proteome</keyword>
<evidence type="ECO:0000313" key="3">
    <source>
        <dbReference type="Proteomes" id="UP001162131"/>
    </source>
</evidence>
<organism evidence="2 3">
    <name type="scientific">Blepharisma stoltei</name>
    <dbReference type="NCBI Taxonomy" id="1481888"/>
    <lineage>
        <taxon>Eukaryota</taxon>
        <taxon>Sar</taxon>
        <taxon>Alveolata</taxon>
        <taxon>Ciliophora</taxon>
        <taxon>Postciliodesmatophora</taxon>
        <taxon>Heterotrichea</taxon>
        <taxon>Heterotrichida</taxon>
        <taxon>Blepharismidae</taxon>
        <taxon>Blepharisma</taxon>
    </lineage>
</organism>
<keyword evidence="1" id="KW-1133">Transmembrane helix</keyword>
<keyword evidence="1" id="KW-0812">Transmembrane</keyword>
<protein>
    <submittedName>
        <fullName evidence="2">Uncharacterized protein</fullName>
    </submittedName>
</protein>
<dbReference type="Proteomes" id="UP001162131">
    <property type="component" value="Unassembled WGS sequence"/>
</dbReference>
<feature type="transmembrane region" description="Helical" evidence="1">
    <location>
        <begin position="20"/>
        <end position="40"/>
    </location>
</feature>
<name>A0AAU9IDS1_9CILI</name>
<comment type="caution">
    <text evidence="2">The sequence shown here is derived from an EMBL/GenBank/DDBJ whole genome shotgun (WGS) entry which is preliminary data.</text>
</comment>